<reference evidence="3 4" key="1">
    <citation type="journal article" date="2013" name="Genome Biol.">
        <title>Draft genome of the mountain pine beetle, Dendroctonus ponderosae Hopkins, a major forest pest.</title>
        <authorList>
            <person name="Keeling C.I."/>
            <person name="Yuen M.M."/>
            <person name="Liao N.Y."/>
            <person name="Docking T.R."/>
            <person name="Chan S.K."/>
            <person name="Taylor G.A."/>
            <person name="Palmquist D.L."/>
            <person name="Jackman S.D."/>
            <person name="Nguyen A."/>
            <person name="Li M."/>
            <person name="Henderson H."/>
            <person name="Janes J.K."/>
            <person name="Zhao Y."/>
            <person name="Pandoh P."/>
            <person name="Moore R."/>
            <person name="Sperling F.A."/>
            <person name="Huber D.P."/>
            <person name="Birol I."/>
            <person name="Jones S.J."/>
            <person name="Bohlmann J."/>
        </authorList>
    </citation>
    <scope>NUCLEOTIDE SEQUENCE</scope>
</reference>
<gene>
    <name evidence="3" type="ORF">D910_11307</name>
</gene>
<dbReference type="STRING" id="77166.U4UNH4"/>
<protein>
    <recommendedName>
        <fullName evidence="2">PDZ domain-containing protein</fullName>
    </recommendedName>
</protein>
<dbReference type="InterPro" id="IPR036034">
    <property type="entry name" value="PDZ_sf"/>
</dbReference>
<organism evidence="3 4">
    <name type="scientific">Dendroctonus ponderosae</name>
    <name type="common">Mountain pine beetle</name>
    <dbReference type="NCBI Taxonomy" id="77166"/>
    <lineage>
        <taxon>Eukaryota</taxon>
        <taxon>Metazoa</taxon>
        <taxon>Ecdysozoa</taxon>
        <taxon>Arthropoda</taxon>
        <taxon>Hexapoda</taxon>
        <taxon>Insecta</taxon>
        <taxon>Pterygota</taxon>
        <taxon>Neoptera</taxon>
        <taxon>Endopterygota</taxon>
        <taxon>Coleoptera</taxon>
        <taxon>Polyphaga</taxon>
        <taxon>Cucujiformia</taxon>
        <taxon>Curculionidae</taxon>
        <taxon>Scolytinae</taxon>
        <taxon>Dendroctonus</taxon>
    </lineage>
</organism>
<dbReference type="GO" id="GO:0098609">
    <property type="term" value="P:cell-cell adhesion"/>
    <property type="evidence" value="ECO:0007669"/>
    <property type="project" value="TreeGrafter"/>
</dbReference>
<dbReference type="GO" id="GO:0019901">
    <property type="term" value="F:protein kinase binding"/>
    <property type="evidence" value="ECO:0007669"/>
    <property type="project" value="TreeGrafter"/>
</dbReference>
<evidence type="ECO:0000259" key="2">
    <source>
        <dbReference type="PROSITE" id="PS50106"/>
    </source>
</evidence>
<dbReference type="PANTHER" id="PTHR23119:SF44">
    <property type="entry name" value="PROTEIN LAP4"/>
    <property type="match status" value="1"/>
</dbReference>
<dbReference type="GO" id="GO:0005912">
    <property type="term" value="C:adherens junction"/>
    <property type="evidence" value="ECO:0007669"/>
    <property type="project" value="TreeGrafter"/>
</dbReference>
<dbReference type="AlphaFoldDB" id="U4UNH4"/>
<evidence type="ECO:0000256" key="1">
    <source>
        <dbReference type="SAM" id="MobiDB-lite"/>
    </source>
</evidence>
<dbReference type="CDD" id="cd06701">
    <property type="entry name" value="PDZ4_Scribble-like"/>
    <property type="match status" value="1"/>
</dbReference>
<proteinExistence type="predicted"/>
<feature type="compositionally biased region" description="Low complexity" evidence="1">
    <location>
        <begin position="210"/>
        <end position="220"/>
    </location>
</feature>
<dbReference type="GO" id="GO:0043113">
    <property type="term" value="P:receptor clustering"/>
    <property type="evidence" value="ECO:0007669"/>
    <property type="project" value="TreeGrafter"/>
</dbReference>
<feature type="domain" description="PDZ" evidence="2">
    <location>
        <begin position="98"/>
        <end position="191"/>
    </location>
</feature>
<dbReference type="Proteomes" id="UP000030742">
    <property type="component" value="Unassembled WGS sequence"/>
</dbReference>
<name>U4UNH4_DENPD</name>
<dbReference type="FunFam" id="2.30.42.10:FF:000074">
    <property type="entry name" value="protein scribble homolog isoform X2"/>
    <property type="match status" value="1"/>
</dbReference>
<dbReference type="FunFam" id="2.30.42.10:FF:000064">
    <property type="entry name" value="protein lap4 isoform X1"/>
    <property type="match status" value="1"/>
</dbReference>
<feature type="non-terminal residue" evidence="3">
    <location>
        <position position="1"/>
    </location>
</feature>
<accession>U4UNH4</accession>
<dbReference type="Pfam" id="PF00595">
    <property type="entry name" value="PDZ"/>
    <property type="match status" value="2"/>
</dbReference>
<evidence type="ECO:0000313" key="3">
    <source>
        <dbReference type="EMBL" id="ERL94023.1"/>
    </source>
</evidence>
<dbReference type="CDD" id="cd06702">
    <property type="entry name" value="PDZ3_Scribble-like"/>
    <property type="match status" value="1"/>
</dbReference>
<dbReference type="GO" id="GO:0098887">
    <property type="term" value="P:neurotransmitter receptor transport, endosome to postsynaptic membrane"/>
    <property type="evidence" value="ECO:0007669"/>
    <property type="project" value="TreeGrafter"/>
</dbReference>
<sequence length="530" mass="58358">DVTLSKEEGSLGFSIIGGTDHSCIPFGGQEPGIFISHIVPGGTAANSGKLRVGDRILKVNGEDITKQSHQDAVMSLLRPSDSITLTIRHDPLPEGYQELVIEKEDSERLGMHIKGGLLATHRGNPLDPSDEGVFISKINTVGAARRCGKLKSGMRVIEVNGKSLLGATHTEAVNVLRQCGNTIHLIVCKGYDKADIDKAVADGRLLKRGSVSSRSQSVSSLDVPDEELPPFEEDSEKRLEPLYQSEENLTLVEAKPTTPAEKVLDVVHAVETLAKGPQESVAPPKSPGGPNSELKTTTIVMSKHTLAAQQTTTVKQSVSDRKKFFEHAMEESQKHTKKEKAFSYLSPDEIQNLKAEEDRKISTLSSADMNSFHALSQSDTESIESQPTSHIGIIRTAKAERRWRDRQREEGLLTDEDDASLSPAEERALRAEKRAAWRAARLKSLEQDAIQAQMVIKSMTDMKAPLRPSSADFPRLAVREKPSGARTVRESEKVLEESVSRKTEEYVDEITGERRVRTVEVVEKLIEREV</sequence>
<evidence type="ECO:0000313" key="4">
    <source>
        <dbReference type="Proteomes" id="UP000030742"/>
    </source>
</evidence>
<feature type="domain" description="PDZ" evidence="2">
    <location>
        <begin position="1"/>
        <end position="91"/>
    </location>
</feature>
<dbReference type="GO" id="GO:0098968">
    <property type="term" value="P:neurotransmitter receptor transport postsynaptic membrane to endosome"/>
    <property type="evidence" value="ECO:0007669"/>
    <property type="project" value="TreeGrafter"/>
</dbReference>
<dbReference type="EMBL" id="KB632375">
    <property type="protein sequence ID" value="ERL94023.1"/>
    <property type="molecule type" value="Genomic_DNA"/>
</dbReference>
<dbReference type="SUPFAM" id="SSF50156">
    <property type="entry name" value="PDZ domain-like"/>
    <property type="match status" value="2"/>
</dbReference>
<feature type="compositionally biased region" description="Acidic residues" evidence="1">
    <location>
        <begin position="223"/>
        <end position="234"/>
    </location>
</feature>
<feature type="region of interest" description="Disordered" evidence="1">
    <location>
        <begin position="209"/>
        <end position="236"/>
    </location>
</feature>
<dbReference type="InterPro" id="IPR001478">
    <property type="entry name" value="PDZ"/>
</dbReference>
<dbReference type="PROSITE" id="PS50106">
    <property type="entry name" value="PDZ"/>
    <property type="match status" value="2"/>
</dbReference>
<dbReference type="GO" id="GO:0014069">
    <property type="term" value="C:postsynaptic density"/>
    <property type="evidence" value="ECO:0007669"/>
    <property type="project" value="TreeGrafter"/>
</dbReference>
<dbReference type="Gene3D" id="2.30.42.10">
    <property type="match status" value="2"/>
</dbReference>
<dbReference type="GO" id="GO:0045211">
    <property type="term" value="C:postsynaptic membrane"/>
    <property type="evidence" value="ECO:0007669"/>
    <property type="project" value="TreeGrafter"/>
</dbReference>
<dbReference type="InterPro" id="IPR050614">
    <property type="entry name" value="Synaptic_Scaffolding_LAP-MAGUK"/>
</dbReference>
<dbReference type="GO" id="GO:0045197">
    <property type="term" value="P:establishment or maintenance of epithelial cell apical/basal polarity"/>
    <property type="evidence" value="ECO:0007669"/>
    <property type="project" value="TreeGrafter"/>
</dbReference>
<dbReference type="PANTHER" id="PTHR23119">
    <property type="entry name" value="DISCS LARGE"/>
    <property type="match status" value="1"/>
</dbReference>
<dbReference type="SMART" id="SM00228">
    <property type="entry name" value="PDZ"/>
    <property type="match status" value="2"/>
</dbReference>
<dbReference type="OrthoDB" id="2187496at2759"/>
<dbReference type="GO" id="GO:0016323">
    <property type="term" value="C:basolateral plasma membrane"/>
    <property type="evidence" value="ECO:0007669"/>
    <property type="project" value="TreeGrafter"/>
</dbReference>